<accession>S9SDP6</accession>
<keyword evidence="1" id="KW-0472">Membrane</keyword>
<evidence type="ECO:0000313" key="3">
    <source>
        <dbReference type="Proteomes" id="UP000015350"/>
    </source>
</evidence>
<organism evidence="2 3">
    <name type="scientific">Magnetospirillum fulvum MGU-K5</name>
    <dbReference type="NCBI Taxonomy" id="1316936"/>
    <lineage>
        <taxon>Bacteria</taxon>
        <taxon>Pseudomonadati</taxon>
        <taxon>Pseudomonadota</taxon>
        <taxon>Alphaproteobacteria</taxon>
        <taxon>Rhodospirillales</taxon>
        <taxon>Rhodospirillaceae</taxon>
        <taxon>Magnetospirillum</taxon>
    </lineage>
</organism>
<dbReference type="STRING" id="1316936.K678_07313"/>
<feature type="transmembrane region" description="Helical" evidence="1">
    <location>
        <begin position="20"/>
        <end position="40"/>
    </location>
</feature>
<dbReference type="OrthoDB" id="7362027at2"/>
<dbReference type="RefSeq" id="WP_021131813.1">
    <property type="nucleotide sequence ID" value="NZ_AQPH01000020.1"/>
</dbReference>
<feature type="transmembrane region" description="Helical" evidence="1">
    <location>
        <begin position="46"/>
        <end position="67"/>
    </location>
</feature>
<sequence length="80" mass="8841">MTDRPQIRRRTAADSAQKWVALVSAPVFFLIAGTLANGGLETVSTVFAILAMAMPAVFVGLVIRDWLRAVRERREEDTPL</sequence>
<keyword evidence="1" id="KW-0812">Transmembrane</keyword>
<dbReference type="Proteomes" id="UP000015350">
    <property type="component" value="Unassembled WGS sequence"/>
</dbReference>
<evidence type="ECO:0000313" key="2">
    <source>
        <dbReference type="EMBL" id="EPY02168.1"/>
    </source>
</evidence>
<gene>
    <name evidence="2" type="ORF">K678_07313</name>
</gene>
<protein>
    <submittedName>
        <fullName evidence="2">Uncharacterized protein</fullName>
    </submittedName>
</protein>
<comment type="caution">
    <text evidence="2">The sequence shown here is derived from an EMBL/GenBank/DDBJ whole genome shotgun (WGS) entry which is preliminary data.</text>
</comment>
<keyword evidence="1" id="KW-1133">Transmembrane helix</keyword>
<evidence type="ECO:0000256" key="1">
    <source>
        <dbReference type="SAM" id="Phobius"/>
    </source>
</evidence>
<dbReference type="EMBL" id="AQPH01000020">
    <property type="protein sequence ID" value="EPY02168.1"/>
    <property type="molecule type" value="Genomic_DNA"/>
</dbReference>
<reference evidence="2 3" key="1">
    <citation type="submission" date="2013-04" db="EMBL/GenBank/DDBJ databases">
        <authorList>
            <person name="Kuznetsov B."/>
            <person name="Ivanovsky R."/>
        </authorList>
    </citation>
    <scope>NUCLEOTIDE SEQUENCE [LARGE SCALE GENOMIC DNA]</scope>
    <source>
        <strain evidence="2 3">MGU-K5</strain>
    </source>
</reference>
<proteinExistence type="predicted"/>
<dbReference type="AlphaFoldDB" id="S9SDP6"/>
<name>S9SDP6_MAGFU</name>